<dbReference type="EMBL" id="DVKS01000069">
    <property type="protein sequence ID" value="HIT41300.1"/>
    <property type="molecule type" value="Genomic_DNA"/>
</dbReference>
<feature type="compositionally biased region" description="Polar residues" evidence="2">
    <location>
        <begin position="461"/>
        <end position="470"/>
    </location>
</feature>
<dbReference type="InterPro" id="IPR022029">
    <property type="entry name" value="YoaR-like_PG-bd"/>
</dbReference>
<name>A0A9D1GHL3_9FIRM</name>
<accession>A0A9D1GHL3</accession>
<dbReference type="PROSITE" id="PS51109">
    <property type="entry name" value="G5"/>
    <property type="match status" value="1"/>
</dbReference>
<dbReference type="AlphaFoldDB" id="A0A9D1GHL3"/>
<feature type="region of interest" description="Disordered" evidence="2">
    <location>
        <begin position="453"/>
        <end position="559"/>
    </location>
</feature>
<dbReference type="Pfam" id="PF04294">
    <property type="entry name" value="VanW"/>
    <property type="match status" value="1"/>
</dbReference>
<proteinExistence type="predicted"/>
<keyword evidence="1" id="KW-0732">Signal</keyword>
<organism evidence="4 5">
    <name type="scientific">Candidatus Caccovicinus merdipullorum</name>
    <dbReference type="NCBI Taxonomy" id="2840724"/>
    <lineage>
        <taxon>Bacteria</taxon>
        <taxon>Bacillati</taxon>
        <taxon>Bacillota</taxon>
        <taxon>Clostridia</taxon>
        <taxon>Eubacteriales</taxon>
        <taxon>Candidatus Caccovicinus</taxon>
    </lineage>
</organism>
<evidence type="ECO:0000256" key="1">
    <source>
        <dbReference type="ARBA" id="ARBA00022729"/>
    </source>
</evidence>
<dbReference type="SMART" id="SM01208">
    <property type="entry name" value="G5"/>
    <property type="match status" value="1"/>
</dbReference>
<reference evidence="4" key="1">
    <citation type="submission" date="2020-10" db="EMBL/GenBank/DDBJ databases">
        <authorList>
            <person name="Gilroy R."/>
        </authorList>
    </citation>
    <scope>NUCLEOTIDE SEQUENCE</scope>
    <source>
        <strain evidence="4">CHK123-3438</strain>
    </source>
</reference>
<evidence type="ECO:0000313" key="5">
    <source>
        <dbReference type="Proteomes" id="UP000886860"/>
    </source>
</evidence>
<evidence type="ECO:0000313" key="4">
    <source>
        <dbReference type="EMBL" id="HIT41300.1"/>
    </source>
</evidence>
<dbReference type="Proteomes" id="UP000886860">
    <property type="component" value="Unassembled WGS sequence"/>
</dbReference>
<feature type="domain" description="G5" evidence="3">
    <location>
        <begin position="360"/>
        <end position="439"/>
    </location>
</feature>
<feature type="compositionally biased region" description="Low complexity" evidence="2">
    <location>
        <begin position="530"/>
        <end position="559"/>
    </location>
</feature>
<dbReference type="InterPro" id="IPR007391">
    <property type="entry name" value="Vancomycin_resist_VanW"/>
</dbReference>
<protein>
    <submittedName>
        <fullName evidence="4">VanW family protein</fullName>
    </submittedName>
</protein>
<feature type="compositionally biased region" description="Low complexity" evidence="2">
    <location>
        <begin position="472"/>
        <end position="516"/>
    </location>
</feature>
<reference evidence="4" key="2">
    <citation type="journal article" date="2021" name="PeerJ">
        <title>Extensive microbial diversity within the chicken gut microbiome revealed by metagenomics and culture.</title>
        <authorList>
            <person name="Gilroy R."/>
            <person name="Ravi A."/>
            <person name="Getino M."/>
            <person name="Pursley I."/>
            <person name="Horton D.L."/>
            <person name="Alikhan N.F."/>
            <person name="Baker D."/>
            <person name="Gharbi K."/>
            <person name="Hall N."/>
            <person name="Watson M."/>
            <person name="Adriaenssens E.M."/>
            <person name="Foster-Nyarko E."/>
            <person name="Jarju S."/>
            <person name="Secka A."/>
            <person name="Antonio M."/>
            <person name="Oren A."/>
            <person name="Chaudhuri R.R."/>
            <person name="La Ragione R."/>
            <person name="Hildebrand F."/>
            <person name="Pallen M.J."/>
        </authorList>
    </citation>
    <scope>NUCLEOTIDE SEQUENCE</scope>
    <source>
        <strain evidence="4">CHK123-3438</strain>
    </source>
</reference>
<dbReference type="InterPro" id="IPR052913">
    <property type="entry name" value="Glycopeptide_resist_protein"/>
</dbReference>
<gene>
    <name evidence="4" type="ORF">IAB60_04205</name>
</gene>
<sequence length="559" mass="58030">MDSFAAEAVITQDPAARAGDVSCRIPQGLSVGDRSLEGLTLDEALETVSAYVDELLARPVTLTAGESSITAAAGELGVTWSNEEEVTEAVSLYENSNLLKRYMIQEDLKQEPESVPVVTEISAEGVEQFVSGHLSGVGQEAQDAVIVRENGEFIITPEVTGYAVDMEATCQALREALGQGLEQEILVQAVVKETEPEVTAAKLETIQDVLGTFSTDFSSSGAARSTNLSVGAAKINGRVLMPGETLSGYECLQPFTEANGYKAAASYENGQVVDSIGGGVCQISTTLYNASLLAELEITQRQNHSMTVGYVKPSQDAAIAGTYKDIKVTNPYDTPVYIEGYTKGRTITFTIYGQETRPENRSIRFESETLQRIDPGAPKEVLNTSLAPGARVQIQSAHTGLKSRLWKIVTVDGVEQERTIVSSDTYNASPAIIQIGPPVPVVPETQSQTIPETAAGEGVTGESTDITAGQNPAGEAAGESAAPDVSAAPSAETAGESGAQSGPAAPSAETAAESAGQSGPAIPPAETGTESAGPDASAAPSGEAAASQVAPAPSPEVMQ</sequence>
<dbReference type="Gene3D" id="2.20.230.10">
    <property type="entry name" value="Resuscitation-promoting factor rpfb"/>
    <property type="match status" value="1"/>
</dbReference>
<evidence type="ECO:0000259" key="3">
    <source>
        <dbReference type="PROSITE" id="PS51109"/>
    </source>
</evidence>
<dbReference type="PANTHER" id="PTHR35788:SF1">
    <property type="entry name" value="EXPORTED PROTEIN"/>
    <property type="match status" value="1"/>
</dbReference>
<dbReference type="PANTHER" id="PTHR35788">
    <property type="entry name" value="EXPORTED PROTEIN-RELATED"/>
    <property type="match status" value="1"/>
</dbReference>
<evidence type="ECO:0000256" key="2">
    <source>
        <dbReference type="SAM" id="MobiDB-lite"/>
    </source>
</evidence>
<dbReference type="Pfam" id="PF07501">
    <property type="entry name" value="G5"/>
    <property type="match status" value="1"/>
</dbReference>
<dbReference type="Pfam" id="PF12229">
    <property type="entry name" value="PG_binding_4"/>
    <property type="match status" value="1"/>
</dbReference>
<comment type="caution">
    <text evidence="4">The sequence shown here is derived from an EMBL/GenBank/DDBJ whole genome shotgun (WGS) entry which is preliminary data.</text>
</comment>
<dbReference type="InterPro" id="IPR011098">
    <property type="entry name" value="G5_dom"/>
</dbReference>